<dbReference type="GO" id="GO:0007165">
    <property type="term" value="P:signal transduction"/>
    <property type="evidence" value="ECO:0007669"/>
    <property type="project" value="TreeGrafter"/>
</dbReference>
<proteinExistence type="inferred from homology"/>
<dbReference type="GO" id="GO:0046854">
    <property type="term" value="P:phosphatidylinositol phosphate biosynthetic process"/>
    <property type="evidence" value="ECO:0007669"/>
    <property type="project" value="InterPro"/>
</dbReference>
<accession>A0A0D0WT47</accession>
<dbReference type="SUPFAM" id="SSF56655">
    <property type="entry name" value="Carbohydrate phosphatase"/>
    <property type="match status" value="1"/>
</dbReference>
<name>A0A0D0WT47_9ACTN</name>
<organism evidence="12 13">
    <name type="scientific">Micromonospora haikouensis</name>
    <dbReference type="NCBI Taxonomy" id="686309"/>
    <lineage>
        <taxon>Bacteria</taxon>
        <taxon>Bacillati</taxon>
        <taxon>Actinomycetota</taxon>
        <taxon>Actinomycetes</taxon>
        <taxon>Micromonosporales</taxon>
        <taxon>Micromonosporaceae</taxon>
        <taxon>Micromonospora</taxon>
    </lineage>
</organism>
<feature type="binding site" evidence="10">
    <location>
        <position position="219"/>
    </location>
    <ligand>
        <name>Mg(2+)</name>
        <dbReference type="ChEBI" id="CHEBI:18420"/>
        <label>1</label>
        <note>catalytic</note>
    </ligand>
</feature>
<feature type="binding site" evidence="10">
    <location>
        <position position="72"/>
    </location>
    <ligand>
        <name>Mg(2+)</name>
        <dbReference type="ChEBI" id="CHEBI:18420"/>
        <label>1</label>
        <note>catalytic</note>
    </ligand>
</feature>
<dbReference type="Proteomes" id="UP000032254">
    <property type="component" value="Unassembled WGS sequence"/>
</dbReference>
<evidence type="ECO:0000256" key="9">
    <source>
        <dbReference type="ARBA" id="ARBA00053547"/>
    </source>
</evidence>
<dbReference type="CDD" id="cd01639">
    <property type="entry name" value="IMPase"/>
    <property type="match status" value="1"/>
</dbReference>
<comment type="caution">
    <text evidence="12">The sequence shown here is derived from an EMBL/GenBank/DDBJ whole genome shotgun (WGS) entry which is preliminary data.</text>
</comment>
<evidence type="ECO:0000313" key="13">
    <source>
        <dbReference type="Proteomes" id="UP000032254"/>
    </source>
</evidence>
<feature type="binding site" evidence="10">
    <location>
        <position position="91"/>
    </location>
    <ligand>
        <name>Mg(2+)</name>
        <dbReference type="ChEBI" id="CHEBI:18420"/>
        <label>1</label>
        <note>catalytic</note>
    </ligand>
</feature>
<comment type="cofactor">
    <cofactor evidence="2 10 11">
        <name>Mg(2+)</name>
        <dbReference type="ChEBI" id="CHEBI:18420"/>
    </cofactor>
</comment>
<dbReference type="GO" id="GO:0006020">
    <property type="term" value="P:inositol metabolic process"/>
    <property type="evidence" value="ECO:0007669"/>
    <property type="project" value="TreeGrafter"/>
</dbReference>
<keyword evidence="6 11" id="KW-0378">Hydrolase</keyword>
<dbReference type="InterPro" id="IPR020550">
    <property type="entry name" value="Inositol_monophosphatase_CS"/>
</dbReference>
<comment type="pathway">
    <text evidence="3">Amino-acid biosynthesis; L-histidine biosynthesis; L-histidine from 5-phospho-alpha-D-ribose 1-diphosphate: step 8/9.</text>
</comment>
<sequence>MVSGAELDDCRRVAEEAARLGGRELLRRFGDHGRVDHKTASTDLVSEADRASEAHIVELLRARRPDDGILAEEGSGHTGSSGLRWVLDPLDGTVNYVSGMPFWCVSVACEEETPDGWRPVVGVVLDPVHDELFHAVRGRGAFRDDVPLARPAGAALDEVILATGYAYDVAHRRVQAAVVADLAGDVRGVRMLGSTALALAWIAAGRCDAYVEDRAFRWDWAAGLVIAVEAGAAVEVSGSRVLAAPPELIDGLRPRVAALG</sequence>
<comment type="catalytic activity">
    <reaction evidence="8">
        <text>L-histidinol phosphate + H2O = L-histidinol + phosphate</text>
        <dbReference type="Rhea" id="RHEA:14465"/>
        <dbReference type="ChEBI" id="CHEBI:15377"/>
        <dbReference type="ChEBI" id="CHEBI:43474"/>
        <dbReference type="ChEBI" id="CHEBI:57699"/>
        <dbReference type="ChEBI" id="CHEBI:57980"/>
        <dbReference type="EC" id="3.1.3.15"/>
    </reaction>
</comment>
<dbReference type="Gene3D" id="3.40.190.80">
    <property type="match status" value="1"/>
</dbReference>
<evidence type="ECO:0000256" key="1">
    <source>
        <dbReference type="ARBA" id="ARBA00001033"/>
    </source>
</evidence>
<comment type="catalytic activity">
    <reaction evidence="1 11">
        <text>a myo-inositol phosphate + H2O = myo-inositol + phosphate</text>
        <dbReference type="Rhea" id="RHEA:24056"/>
        <dbReference type="ChEBI" id="CHEBI:15377"/>
        <dbReference type="ChEBI" id="CHEBI:17268"/>
        <dbReference type="ChEBI" id="CHEBI:43474"/>
        <dbReference type="ChEBI" id="CHEBI:84139"/>
        <dbReference type="EC" id="3.1.3.25"/>
    </reaction>
</comment>
<reference evidence="12 13" key="1">
    <citation type="submission" date="2015-01" db="EMBL/GenBank/DDBJ databases">
        <title>Sequencing and annotation of Micromonospora carbonacea strain JXNU-1 genome.</title>
        <authorList>
            <person name="Long Z."/>
            <person name="Huang Y."/>
            <person name="Jiang Y."/>
        </authorList>
    </citation>
    <scope>NUCLEOTIDE SEQUENCE [LARGE SCALE GENOMIC DNA]</scope>
    <source>
        <strain evidence="12 13">JXNU-1</strain>
    </source>
</reference>
<dbReference type="GO" id="GO:0004401">
    <property type="term" value="F:histidinol-phosphatase activity"/>
    <property type="evidence" value="ECO:0007669"/>
    <property type="project" value="UniProtKB-EC"/>
</dbReference>
<evidence type="ECO:0000256" key="8">
    <source>
        <dbReference type="ARBA" id="ARBA00049158"/>
    </source>
</evidence>
<dbReference type="Pfam" id="PF00459">
    <property type="entry name" value="Inositol_P"/>
    <property type="match status" value="1"/>
</dbReference>
<dbReference type="PRINTS" id="PR00377">
    <property type="entry name" value="IMPHPHTASES"/>
</dbReference>
<evidence type="ECO:0000256" key="6">
    <source>
        <dbReference type="ARBA" id="ARBA00022801"/>
    </source>
</evidence>
<comment type="similarity">
    <text evidence="4 11">Belongs to the inositol monophosphatase superfamily.</text>
</comment>
<dbReference type="Gene3D" id="3.30.540.10">
    <property type="entry name" value="Fructose-1,6-Bisphosphatase, subunit A, domain 1"/>
    <property type="match status" value="1"/>
</dbReference>
<dbReference type="PANTHER" id="PTHR20854:SF4">
    <property type="entry name" value="INOSITOL-1-MONOPHOSPHATASE-RELATED"/>
    <property type="match status" value="1"/>
</dbReference>
<dbReference type="PROSITE" id="PS00630">
    <property type="entry name" value="IMP_2"/>
    <property type="match status" value="1"/>
</dbReference>
<dbReference type="EMBL" id="JXSX01000003">
    <property type="protein sequence ID" value="KIR61859.1"/>
    <property type="molecule type" value="Genomic_DNA"/>
</dbReference>
<evidence type="ECO:0000256" key="10">
    <source>
        <dbReference type="PIRSR" id="PIRSR600760-2"/>
    </source>
</evidence>
<keyword evidence="13" id="KW-1185">Reference proteome</keyword>
<evidence type="ECO:0000313" key="12">
    <source>
        <dbReference type="EMBL" id="KIR61859.1"/>
    </source>
</evidence>
<dbReference type="GeneID" id="301308402"/>
<keyword evidence="5 10" id="KW-0479">Metal-binding</keyword>
<dbReference type="InterPro" id="IPR033942">
    <property type="entry name" value="IMPase"/>
</dbReference>
<keyword evidence="7 10" id="KW-0460">Magnesium</keyword>
<feature type="binding site" evidence="10">
    <location>
        <position position="90"/>
    </location>
    <ligand>
        <name>Mg(2+)</name>
        <dbReference type="ChEBI" id="CHEBI:18420"/>
        <label>2</label>
    </ligand>
</feature>
<dbReference type="GO" id="GO:0046872">
    <property type="term" value="F:metal ion binding"/>
    <property type="evidence" value="ECO:0007669"/>
    <property type="project" value="UniProtKB-KW"/>
</dbReference>
<dbReference type="AlphaFoldDB" id="A0A0D0WT47"/>
<feature type="binding site" evidence="10">
    <location>
        <position position="88"/>
    </location>
    <ligand>
        <name>Mg(2+)</name>
        <dbReference type="ChEBI" id="CHEBI:18420"/>
        <label>1</label>
        <note>catalytic</note>
    </ligand>
</feature>
<evidence type="ECO:0000256" key="7">
    <source>
        <dbReference type="ARBA" id="ARBA00022842"/>
    </source>
</evidence>
<protein>
    <recommendedName>
        <fullName evidence="11">Inositol-1-monophosphatase</fullName>
        <ecNumber evidence="11">3.1.3.25</ecNumber>
    </recommendedName>
</protein>
<dbReference type="PANTHER" id="PTHR20854">
    <property type="entry name" value="INOSITOL MONOPHOSPHATASE"/>
    <property type="match status" value="1"/>
</dbReference>
<dbReference type="GO" id="GO:0008934">
    <property type="term" value="F:inositol monophosphate 1-phosphatase activity"/>
    <property type="evidence" value="ECO:0007669"/>
    <property type="project" value="InterPro"/>
</dbReference>
<evidence type="ECO:0000256" key="4">
    <source>
        <dbReference type="ARBA" id="ARBA00009759"/>
    </source>
</evidence>
<dbReference type="InterPro" id="IPR000760">
    <property type="entry name" value="Inositol_monophosphatase-like"/>
</dbReference>
<evidence type="ECO:0000256" key="3">
    <source>
        <dbReference type="ARBA" id="ARBA00004970"/>
    </source>
</evidence>
<dbReference type="PATRIC" id="fig|47853.6.peg.6470"/>
<comment type="function">
    <text evidence="9">Catalyzes the dephosphorylation of histidinol-phosphate to histidinol, the direct precursor of histidine.</text>
</comment>
<dbReference type="EC" id="3.1.3.25" evidence="11"/>
<dbReference type="OrthoDB" id="9772456at2"/>
<gene>
    <name evidence="12" type="ORF">TK50_30855</name>
</gene>
<dbReference type="PROSITE" id="PS00629">
    <property type="entry name" value="IMP_1"/>
    <property type="match status" value="1"/>
</dbReference>
<dbReference type="RefSeq" id="WP_043969030.1">
    <property type="nucleotide sequence ID" value="NZ_JBEZEN010000057.1"/>
</dbReference>
<evidence type="ECO:0000256" key="5">
    <source>
        <dbReference type="ARBA" id="ARBA00022723"/>
    </source>
</evidence>
<evidence type="ECO:0000256" key="2">
    <source>
        <dbReference type="ARBA" id="ARBA00001946"/>
    </source>
</evidence>
<dbReference type="InterPro" id="IPR020583">
    <property type="entry name" value="Inositol_monoP_metal-BS"/>
</dbReference>
<dbReference type="FunFam" id="3.30.540.10:FF:000003">
    <property type="entry name" value="Inositol-1-monophosphatase"/>
    <property type="match status" value="1"/>
</dbReference>
<evidence type="ECO:0000256" key="11">
    <source>
        <dbReference type="RuleBase" id="RU364068"/>
    </source>
</evidence>